<reference evidence="1 2" key="1">
    <citation type="submission" date="2009-01" db="EMBL/GenBank/DDBJ databases">
        <title>Complete sequence of chromosome of Methylobacterium nodulans ORS 2060.</title>
        <authorList>
            <consortium name="US DOE Joint Genome Institute"/>
            <person name="Lucas S."/>
            <person name="Copeland A."/>
            <person name="Lapidus A."/>
            <person name="Glavina del Rio T."/>
            <person name="Dalin E."/>
            <person name="Tice H."/>
            <person name="Bruce D."/>
            <person name="Goodwin L."/>
            <person name="Pitluck S."/>
            <person name="Sims D."/>
            <person name="Brettin T."/>
            <person name="Detter J.C."/>
            <person name="Han C."/>
            <person name="Larimer F."/>
            <person name="Land M."/>
            <person name="Hauser L."/>
            <person name="Kyrpides N."/>
            <person name="Ivanova N."/>
            <person name="Marx C.J."/>
            <person name="Richardson P."/>
        </authorList>
    </citation>
    <scope>NUCLEOTIDE SEQUENCE [LARGE SCALE GENOMIC DNA]</scope>
    <source>
        <strain evidence="2">LMG 21967 / CNCM I-2342 / ORS 2060</strain>
    </source>
</reference>
<accession>B8IF99</accession>
<evidence type="ECO:0000313" key="2">
    <source>
        <dbReference type="Proteomes" id="UP000008207"/>
    </source>
</evidence>
<protein>
    <submittedName>
        <fullName evidence="1">Uncharacterized protein</fullName>
    </submittedName>
</protein>
<dbReference type="InterPro" id="IPR008979">
    <property type="entry name" value="Galactose-bd-like_sf"/>
</dbReference>
<dbReference type="RefSeq" id="WP_015927515.1">
    <property type="nucleotide sequence ID" value="NC_011894.1"/>
</dbReference>
<dbReference type="EMBL" id="CP001349">
    <property type="protein sequence ID" value="ACL55810.1"/>
    <property type="molecule type" value="Genomic_DNA"/>
</dbReference>
<name>B8IF99_METNO</name>
<gene>
    <name evidence="1" type="ordered locus">Mnod_0779</name>
</gene>
<keyword evidence="2" id="KW-1185">Reference proteome</keyword>
<dbReference type="AlphaFoldDB" id="B8IF99"/>
<dbReference type="HOGENOM" id="CLU_1862842_0_0_5"/>
<proteinExistence type="predicted"/>
<dbReference type="SUPFAM" id="SSF49785">
    <property type="entry name" value="Galactose-binding domain-like"/>
    <property type="match status" value="1"/>
</dbReference>
<dbReference type="Proteomes" id="UP000008207">
    <property type="component" value="Chromosome"/>
</dbReference>
<sequence>MHLHAGERIHLTMSGVGNRAIVCLNTFAVTEPALEGRDPAEDGFTYDVTQWLHPGRNVLTVVLIGPCARAPFRMVVTSDGQRLCRLDETEFVDTTMPWRLWTGAIEMASPVPSDIGAVRPRVQPRGLHLPLS</sequence>
<dbReference type="OrthoDB" id="7997998at2"/>
<organism evidence="1 2">
    <name type="scientific">Methylobacterium nodulans (strain LMG 21967 / CNCM I-2342 / ORS 2060)</name>
    <dbReference type="NCBI Taxonomy" id="460265"/>
    <lineage>
        <taxon>Bacteria</taxon>
        <taxon>Pseudomonadati</taxon>
        <taxon>Pseudomonadota</taxon>
        <taxon>Alphaproteobacteria</taxon>
        <taxon>Hyphomicrobiales</taxon>
        <taxon>Methylobacteriaceae</taxon>
        <taxon>Methylobacterium</taxon>
    </lineage>
</organism>
<dbReference type="Gene3D" id="2.60.120.260">
    <property type="entry name" value="Galactose-binding domain-like"/>
    <property type="match status" value="1"/>
</dbReference>
<evidence type="ECO:0000313" key="1">
    <source>
        <dbReference type="EMBL" id="ACL55810.1"/>
    </source>
</evidence>
<dbReference type="KEGG" id="mno:Mnod_0779"/>